<organism evidence="1">
    <name type="scientific">marine metagenome</name>
    <dbReference type="NCBI Taxonomy" id="408172"/>
    <lineage>
        <taxon>unclassified sequences</taxon>
        <taxon>metagenomes</taxon>
        <taxon>ecological metagenomes</taxon>
    </lineage>
</organism>
<accession>A0A381SZQ1</accession>
<dbReference type="AlphaFoldDB" id="A0A381SZQ1"/>
<sequence length="172" mass="18954">MQYVYLTSRVLQGTLLSLVLTVVGFLAGCGGEPLDVTSELLVTEVTTGWFDSGIQPDGRNKLVPQVSFQLKNGAQNRISIVTVMGVFRVLEDVQELGSSTVMAISSEGLPIGDSTQPIVMRARLGYASTEPRLQMLQHRLFVDAKVELFAKHRGSQWLQIGEYVIDRQLLTD</sequence>
<name>A0A381SZQ1_9ZZZZ</name>
<gene>
    <name evidence="1" type="ORF">METZ01_LOCUS61652</name>
</gene>
<reference evidence="1" key="1">
    <citation type="submission" date="2018-05" db="EMBL/GenBank/DDBJ databases">
        <authorList>
            <person name="Lanie J.A."/>
            <person name="Ng W.-L."/>
            <person name="Kazmierczak K.M."/>
            <person name="Andrzejewski T.M."/>
            <person name="Davidsen T.M."/>
            <person name="Wayne K.J."/>
            <person name="Tettelin H."/>
            <person name="Glass J.I."/>
            <person name="Rusch D."/>
            <person name="Podicherti R."/>
            <person name="Tsui H.-C.T."/>
            <person name="Winkler M.E."/>
        </authorList>
    </citation>
    <scope>NUCLEOTIDE SEQUENCE</scope>
</reference>
<proteinExistence type="predicted"/>
<evidence type="ECO:0008006" key="2">
    <source>
        <dbReference type="Google" id="ProtNLM"/>
    </source>
</evidence>
<evidence type="ECO:0000313" key="1">
    <source>
        <dbReference type="EMBL" id="SVA08798.1"/>
    </source>
</evidence>
<dbReference type="EMBL" id="UINC01003731">
    <property type="protein sequence ID" value="SVA08798.1"/>
    <property type="molecule type" value="Genomic_DNA"/>
</dbReference>
<protein>
    <recommendedName>
        <fullName evidence="2">Late embryogenesis abundant protein LEA-2 subgroup domain-containing protein</fullName>
    </recommendedName>
</protein>